<dbReference type="Proteomes" id="UP000232164">
    <property type="component" value="Unassembled WGS sequence"/>
</dbReference>
<feature type="signal peptide" evidence="1">
    <location>
        <begin position="1"/>
        <end position="25"/>
    </location>
</feature>
<reference evidence="2 3" key="1">
    <citation type="submission" date="2017-11" db="EMBL/GenBank/DDBJ databases">
        <authorList>
            <person name="Han C.G."/>
        </authorList>
    </citation>
    <scope>NUCLEOTIDE SEQUENCE [LARGE SCALE GENOMIC DNA]</scope>
    <source>
        <strain evidence="2 3">HCNT1</strain>
    </source>
</reference>
<protein>
    <submittedName>
        <fullName evidence="2">Uncharacterized protein</fullName>
    </submittedName>
</protein>
<reference evidence="2 3" key="2">
    <citation type="submission" date="2017-12" db="EMBL/GenBank/DDBJ databases">
        <title>Genome sequence of Rhizobium sullae HCNT1 isolated from Sulla coronaria nodules and featuring peculiar denitrification phenotypes.</title>
        <authorList>
            <person name="De Diego-Diaz B."/>
            <person name="Treu L."/>
            <person name="Campanaro S."/>
            <person name="Da Silva Duarte V."/>
            <person name="Basaglia M."/>
            <person name="Favaro L."/>
            <person name="Casella S."/>
            <person name="Squartini A."/>
        </authorList>
    </citation>
    <scope>NUCLEOTIDE SEQUENCE [LARGE SCALE GENOMIC DNA]</scope>
    <source>
        <strain evidence="2 3">HCNT1</strain>
    </source>
</reference>
<feature type="chain" id="PRO_5014677159" evidence="1">
    <location>
        <begin position="26"/>
        <end position="82"/>
    </location>
</feature>
<dbReference type="AlphaFoldDB" id="A0A2N0D871"/>
<proteinExistence type="predicted"/>
<comment type="caution">
    <text evidence="2">The sequence shown here is derived from an EMBL/GenBank/DDBJ whole genome shotgun (WGS) entry which is preliminary data.</text>
</comment>
<keyword evidence="1" id="KW-0732">Signal</keyword>
<evidence type="ECO:0000313" key="3">
    <source>
        <dbReference type="Proteomes" id="UP000232164"/>
    </source>
</evidence>
<accession>A0A2N0D871</accession>
<gene>
    <name evidence="2" type="ORF">CWR43_17275</name>
</gene>
<sequence>MSATLASPKLRHLFCTAFFSALAKASLIAKSPAVHALTKSGKSRQLEVFHENTLANQRPEREVAVKQTLSEQARDRLRSFRL</sequence>
<dbReference type="EMBL" id="PIQN01000012">
    <property type="protein sequence ID" value="PKA42303.1"/>
    <property type="molecule type" value="Genomic_DNA"/>
</dbReference>
<name>A0A2N0D871_RHISU</name>
<organism evidence="2 3">
    <name type="scientific">Rhizobium sullae</name>
    <name type="common">Rhizobium hedysari</name>
    <dbReference type="NCBI Taxonomy" id="50338"/>
    <lineage>
        <taxon>Bacteria</taxon>
        <taxon>Pseudomonadati</taxon>
        <taxon>Pseudomonadota</taxon>
        <taxon>Alphaproteobacteria</taxon>
        <taxon>Hyphomicrobiales</taxon>
        <taxon>Rhizobiaceae</taxon>
        <taxon>Rhizobium/Agrobacterium group</taxon>
        <taxon>Rhizobium</taxon>
    </lineage>
</organism>
<evidence type="ECO:0000256" key="1">
    <source>
        <dbReference type="SAM" id="SignalP"/>
    </source>
</evidence>
<evidence type="ECO:0000313" key="2">
    <source>
        <dbReference type="EMBL" id="PKA42303.1"/>
    </source>
</evidence>